<reference evidence="2 3" key="1">
    <citation type="submission" date="2018-11" db="EMBL/GenBank/DDBJ databases">
        <title>Draft genome sequence of Ferruginibacter sp. BO-59.</title>
        <authorList>
            <person name="Im W.T."/>
        </authorList>
    </citation>
    <scope>NUCLEOTIDE SEQUENCE [LARGE SCALE GENOMIC DNA]</scope>
    <source>
        <strain evidence="2 3">BO-59</strain>
    </source>
</reference>
<dbReference type="InterPro" id="IPR002716">
    <property type="entry name" value="PIN_dom"/>
</dbReference>
<evidence type="ECO:0000313" key="3">
    <source>
        <dbReference type="Proteomes" id="UP000267223"/>
    </source>
</evidence>
<gene>
    <name evidence="2" type="ORF">EFY79_20405</name>
</gene>
<proteinExistence type="predicted"/>
<protein>
    <submittedName>
        <fullName evidence="2">PIN domain-containing protein</fullName>
    </submittedName>
</protein>
<dbReference type="SUPFAM" id="SSF88723">
    <property type="entry name" value="PIN domain-like"/>
    <property type="match status" value="1"/>
</dbReference>
<dbReference type="RefSeq" id="WP_123122614.1">
    <property type="nucleotide sequence ID" value="NZ_RJJR01000026.1"/>
</dbReference>
<keyword evidence="3" id="KW-1185">Reference proteome</keyword>
<dbReference type="Pfam" id="PF01850">
    <property type="entry name" value="PIN"/>
    <property type="match status" value="1"/>
</dbReference>
<accession>A0A3M9N5C3</accession>
<sequence length="129" mass="14642">MILLDSNIIIYSGMVQYSYLRNLLEQSNILVSIISKLEVLGYHKITPEQILYFDAIFRVVENAPISAEIVTQAIEYRRKKAMSVADAIIAATAILYKCDLYTNNVSDFKNIKDFKIVNPIKSTDSKIGF</sequence>
<dbReference type="InterPro" id="IPR029060">
    <property type="entry name" value="PIN-like_dom_sf"/>
</dbReference>
<name>A0A3M9N5C3_9BACT</name>
<feature type="domain" description="PIN" evidence="1">
    <location>
        <begin position="2"/>
        <end position="110"/>
    </location>
</feature>
<dbReference type="Gene3D" id="3.40.50.1010">
    <property type="entry name" value="5'-nuclease"/>
    <property type="match status" value="1"/>
</dbReference>
<comment type="caution">
    <text evidence="2">The sequence shown here is derived from an EMBL/GenBank/DDBJ whole genome shotgun (WGS) entry which is preliminary data.</text>
</comment>
<dbReference type="OrthoDB" id="676982at2"/>
<dbReference type="Proteomes" id="UP000267223">
    <property type="component" value="Unassembled WGS sequence"/>
</dbReference>
<organism evidence="2 3">
    <name type="scientific">Hanamia caeni</name>
    <dbReference type="NCBI Taxonomy" id="2294116"/>
    <lineage>
        <taxon>Bacteria</taxon>
        <taxon>Pseudomonadati</taxon>
        <taxon>Bacteroidota</taxon>
        <taxon>Chitinophagia</taxon>
        <taxon>Chitinophagales</taxon>
        <taxon>Chitinophagaceae</taxon>
        <taxon>Hanamia</taxon>
    </lineage>
</organism>
<evidence type="ECO:0000313" key="2">
    <source>
        <dbReference type="EMBL" id="RNI32198.1"/>
    </source>
</evidence>
<evidence type="ECO:0000259" key="1">
    <source>
        <dbReference type="Pfam" id="PF01850"/>
    </source>
</evidence>
<dbReference type="EMBL" id="RJJR01000026">
    <property type="protein sequence ID" value="RNI32198.1"/>
    <property type="molecule type" value="Genomic_DNA"/>
</dbReference>
<dbReference type="AlphaFoldDB" id="A0A3M9N5C3"/>